<evidence type="ECO:0000256" key="1">
    <source>
        <dbReference type="SAM" id="MobiDB-lite"/>
    </source>
</evidence>
<proteinExistence type="predicted"/>
<dbReference type="Proteomes" id="UP000261111">
    <property type="component" value="Unassembled WGS sequence"/>
</dbReference>
<dbReference type="EMBL" id="QVIA01000027">
    <property type="protein sequence ID" value="RGC26699.1"/>
    <property type="molecule type" value="Genomic_DNA"/>
</dbReference>
<dbReference type="AlphaFoldDB" id="A0A3E2WJE9"/>
<accession>A0A3E2WJE9</accession>
<organism evidence="2 3">
    <name type="scientific">Hungatella hathewayi</name>
    <dbReference type="NCBI Taxonomy" id="154046"/>
    <lineage>
        <taxon>Bacteria</taxon>
        <taxon>Bacillati</taxon>
        <taxon>Bacillota</taxon>
        <taxon>Clostridia</taxon>
        <taxon>Lachnospirales</taxon>
        <taxon>Lachnospiraceae</taxon>
        <taxon>Hungatella</taxon>
    </lineage>
</organism>
<name>A0A3E2WJE9_9FIRM</name>
<evidence type="ECO:0000313" key="3">
    <source>
        <dbReference type="Proteomes" id="UP000261111"/>
    </source>
</evidence>
<comment type="caution">
    <text evidence="2">The sequence shown here is derived from an EMBL/GenBank/DDBJ whole genome shotgun (WGS) entry which is preliminary data.</text>
</comment>
<evidence type="ECO:0000313" key="2">
    <source>
        <dbReference type="EMBL" id="RGC26699.1"/>
    </source>
</evidence>
<feature type="region of interest" description="Disordered" evidence="1">
    <location>
        <begin position="1"/>
        <end position="20"/>
    </location>
</feature>
<reference evidence="2 3" key="1">
    <citation type="submission" date="2018-08" db="EMBL/GenBank/DDBJ databases">
        <title>A genome reference for cultivated species of the human gut microbiota.</title>
        <authorList>
            <person name="Zou Y."/>
            <person name="Xue W."/>
            <person name="Luo G."/>
        </authorList>
    </citation>
    <scope>NUCLEOTIDE SEQUENCE [LARGE SCALE GENOMIC DNA]</scope>
    <source>
        <strain evidence="2 3">AF19-21</strain>
    </source>
</reference>
<protein>
    <submittedName>
        <fullName evidence="2">Uncharacterized protein</fullName>
    </submittedName>
</protein>
<feature type="compositionally biased region" description="Polar residues" evidence="1">
    <location>
        <begin position="11"/>
        <end position="20"/>
    </location>
</feature>
<sequence>MLASLAAVRGNPQNQPEKSCSRSSFLEHLRRLIIRLSGECVRFRLALRISSYCCLAQRAVFPTGQTLAAASPGSR</sequence>
<gene>
    <name evidence="2" type="ORF">DWX41_19255</name>
</gene>